<dbReference type="Pfam" id="PF08544">
    <property type="entry name" value="GHMP_kinases_C"/>
    <property type="match status" value="1"/>
</dbReference>
<dbReference type="GO" id="GO:0009088">
    <property type="term" value="P:threonine biosynthetic process"/>
    <property type="evidence" value="ECO:0007669"/>
    <property type="project" value="UniProtKB-UniRule"/>
</dbReference>
<dbReference type="EMBL" id="CP025570">
    <property type="protein sequence ID" value="AZZ39316.1"/>
    <property type="molecule type" value="Genomic_DNA"/>
</dbReference>
<dbReference type="GO" id="GO:0004413">
    <property type="term" value="F:homoserine kinase activity"/>
    <property type="evidence" value="ECO:0007669"/>
    <property type="project" value="UniProtKB-UniRule"/>
</dbReference>
<keyword evidence="3 7" id="KW-0791">Threonine biosynthesis</keyword>
<keyword evidence="7" id="KW-0963">Cytoplasm</keyword>
<dbReference type="HAMAP" id="MF_00384">
    <property type="entry name" value="Homoser_kinase"/>
    <property type="match status" value="1"/>
</dbReference>
<evidence type="ECO:0000256" key="8">
    <source>
        <dbReference type="NCBIfam" id="TIGR00191"/>
    </source>
</evidence>
<dbReference type="PANTHER" id="PTHR20861:SF1">
    <property type="entry name" value="HOMOSERINE KINASE"/>
    <property type="match status" value="1"/>
</dbReference>
<comment type="catalytic activity">
    <reaction evidence="7">
        <text>L-homoserine + ATP = O-phospho-L-homoserine + ADP + H(+)</text>
        <dbReference type="Rhea" id="RHEA:13985"/>
        <dbReference type="ChEBI" id="CHEBI:15378"/>
        <dbReference type="ChEBI" id="CHEBI:30616"/>
        <dbReference type="ChEBI" id="CHEBI:57476"/>
        <dbReference type="ChEBI" id="CHEBI:57590"/>
        <dbReference type="ChEBI" id="CHEBI:456216"/>
        <dbReference type="EC" id="2.7.1.39"/>
    </reaction>
</comment>
<proteinExistence type="inferred from homology"/>
<dbReference type="PRINTS" id="PR00958">
    <property type="entry name" value="HOMSERKINASE"/>
</dbReference>
<sequence>MIGAGQRVSVQVPATSANLGPGFDCMGVSLSMWDHVTVTTREQPGLLIQVAGEGHDTVPRDESHLVVATLRQGLVDLGHPHPDIGLELSARNHTPQSRGLGSSASAIVSGLCLAWGLARPGEPLDRDHLLTMATAIEGHPDNAAPAILGGAQVAWLQDGEVHHIGLDVHPAIRFRAYVPNRHVPTALARHVLPKMIPRSDAVHQVLASTLLVTALTSAPDRLLAATQDWIHQPYRRPLMPESGALIDRLRRAGVPAVISGAGPTVLALGTSEMLSGADEIEADGFLVLDLELAGGARLLAPEKRAGQE</sequence>
<dbReference type="PIRSF" id="PIRSF000676">
    <property type="entry name" value="Homoser_kin"/>
    <property type="match status" value="1"/>
</dbReference>
<gene>
    <name evidence="7" type="primary">thrB</name>
    <name evidence="11" type="ORF">C0Z10_05675</name>
</gene>
<evidence type="ECO:0000256" key="6">
    <source>
        <dbReference type="ARBA" id="ARBA00022840"/>
    </source>
</evidence>
<feature type="domain" description="GHMP kinase C-terminal" evidence="10">
    <location>
        <begin position="226"/>
        <end position="272"/>
    </location>
</feature>
<feature type="domain" description="GHMP kinase N-terminal" evidence="9">
    <location>
        <begin position="78"/>
        <end position="150"/>
    </location>
</feature>
<comment type="pathway">
    <text evidence="7">Amino-acid biosynthesis; L-threonine biosynthesis; L-threonine from L-aspartate: step 4/5.</text>
</comment>
<keyword evidence="1 7" id="KW-0028">Amino-acid biosynthesis</keyword>
<feature type="binding site" evidence="7">
    <location>
        <begin position="95"/>
        <end position="105"/>
    </location>
    <ligand>
        <name>ATP</name>
        <dbReference type="ChEBI" id="CHEBI:30616"/>
    </ligand>
</feature>
<dbReference type="InterPro" id="IPR013750">
    <property type="entry name" value="GHMP_kinase_C_dom"/>
</dbReference>
<dbReference type="UniPathway" id="UPA00050">
    <property type="reaction ID" value="UER00064"/>
</dbReference>
<dbReference type="KEGG" id="aji:C0Z10_05675"/>
<dbReference type="NCBIfam" id="TIGR00191">
    <property type="entry name" value="thrB"/>
    <property type="match status" value="1"/>
</dbReference>
<name>A0A3T0RYX4_9ACTN</name>
<evidence type="ECO:0000256" key="1">
    <source>
        <dbReference type="ARBA" id="ARBA00022605"/>
    </source>
</evidence>
<dbReference type="SUPFAM" id="SSF54211">
    <property type="entry name" value="Ribosomal protein S5 domain 2-like"/>
    <property type="match status" value="1"/>
</dbReference>
<dbReference type="InterPro" id="IPR014721">
    <property type="entry name" value="Ribsml_uS5_D2-typ_fold_subgr"/>
</dbReference>
<dbReference type="AlphaFoldDB" id="A0A3T0RYX4"/>
<dbReference type="EC" id="2.7.1.39" evidence="7 8"/>
<evidence type="ECO:0000256" key="2">
    <source>
        <dbReference type="ARBA" id="ARBA00022679"/>
    </source>
</evidence>
<evidence type="ECO:0000256" key="3">
    <source>
        <dbReference type="ARBA" id="ARBA00022697"/>
    </source>
</evidence>
<organism evidence="11 12">
    <name type="scientific">Acidipropionibacterium jensenii</name>
    <dbReference type="NCBI Taxonomy" id="1749"/>
    <lineage>
        <taxon>Bacteria</taxon>
        <taxon>Bacillati</taxon>
        <taxon>Actinomycetota</taxon>
        <taxon>Actinomycetes</taxon>
        <taxon>Propionibacteriales</taxon>
        <taxon>Propionibacteriaceae</taxon>
        <taxon>Acidipropionibacterium</taxon>
    </lineage>
</organism>
<dbReference type="PANTHER" id="PTHR20861">
    <property type="entry name" value="HOMOSERINE/4-DIPHOSPHOCYTIDYL-2-C-METHYL-D-ERYTHRITOL KINASE"/>
    <property type="match status" value="1"/>
</dbReference>
<dbReference type="RefSeq" id="WP_097798727.1">
    <property type="nucleotide sequence ID" value="NZ_CP025570.1"/>
</dbReference>
<dbReference type="InterPro" id="IPR000870">
    <property type="entry name" value="Homoserine_kinase"/>
</dbReference>
<reference evidence="12" key="1">
    <citation type="submission" date="2017-12" db="EMBL/GenBank/DDBJ databases">
        <title>Whole genome sequencing of Acidipropionibacterium jensenii strains JS279 and JS280.</title>
        <authorList>
            <person name="Deptula P."/>
            <person name="Laine P."/>
            <person name="Smolander O.-P."/>
            <person name="Paulin L."/>
            <person name="Auvinen P."/>
            <person name="Varmanen P."/>
        </authorList>
    </citation>
    <scope>NUCLEOTIDE SEQUENCE [LARGE SCALE GENOMIC DNA]</scope>
    <source>
        <strain evidence="12">JS280</strain>
    </source>
</reference>
<evidence type="ECO:0000256" key="5">
    <source>
        <dbReference type="ARBA" id="ARBA00022777"/>
    </source>
</evidence>
<dbReference type="InterPro" id="IPR020568">
    <property type="entry name" value="Ribosomal_Su5_D2-typ_SF"/>
</dbReference>
<keyword evidence="4 7" id="KW-0547">Nucleotide-binding</keyword>
<comment type="subcellular location">
    <subcellularLocation>
        <location evidence="7">Cytoplasm</location>
    </subcellularLocation>
</comment>
<dbReference type="InterPro" id="IPR006204">
    <property type="entry name" value="GHMP_kinase_N_dom"/>
</dbReference>
<dbReference type="Gene3D" id="3.30.230.10">
    <property type="match status" value="1"/>
</dbReference>
<keyword evidence="5 7" id="KW-0418">Kinase</keyword>
<dbReference type="GO" id="GO:0005737">
    <property type="term" value="C:cytoplasm"/>
    <property type="evidence" value="ECO:0007669"/>
    <property type="project" value="UniProtKB-SubCell"/>
</dbReference>
<evidence type="ECO:0000259" key="10">
    <source>
        <dbReference type="Pfam" id="PF08544"/>
    </source>
</evidence>
<dbReference type="Proteomes" id="UP000285875">
    <property type="component" value="Chromosome"/>
</dbReference>
<evidence type="ECO:0000256" key="4">
    <source>
        <dbReference type="ARBA" id="ARBA00022741"/>
    </source>
</evidence>
<comment type="function">
    <text evidence="7">Catalyzes the ATP-dependent phosphorylation of L-homoserine to L-homoserine phosphate.</text>
</comment>
<dbReference type="Gene3D" id="3.30.70.890">
    <property type="entry name" value="GHMP kinase, C-terminal domain"/>
    <property type="match status" value="1"/>
</dbReference>
<protein>
    <recommendedName>
        <fullName evidence="7 8">Homoserine kinase</fullName>
        <shortName evidence="7">HK</shortName>
        <shortName evidence="7">HSK</shortName>
        <ecNumber evidence="7 8">2.7.1.39</ecNumber>
    </recommendedName>
</protein>
<comment type="similarity">
    <text evidence="7">Belongs to the GHMP kinase family. Homoserine kinase subfamily.</text>
</comment>
<dbReference type="GO" id="GO:0005524">
    <property type="term" value="F:ATP binding"/>
    <property type="evidence" value="ECO:0007669"/>
    <property type="project" value="UniProtKB-UniRule"/>
</dbReference>
<evidence type="ECO:0000313" key="11">
    <source>
        <dbReference type="EMBL" id="AZZ39316.1"/>
    </source>
</evidence>
<accession>A0A3T0RYX4</accession>
<dbReference type="InterPro" id="IPR036554">
    <property type="entry name" value="GHMP_kinase_C_sf"/>
</dbReference>
<evidence type="ECO:0000256" key="7">
    <source>
        <dbReference type="HAMAP-Rule" id="MF_00384"/>
    </source>
</evidence>
<dbReference type="Pfam" id="PF00288">
    <property type="entry name" value="GHMP_kinases_N"/>
    <property type="match status" value="1"/>
</dbReference>
<keyword evidence="6 7" id="KW-0067">ATP-binding</keyword>
<evidence type="ECO:0000259" key="9">
    <source>
        <dbReference type="Pfam" id="PF00288"/>
    </source>
</evidence>
<keyword evidence="2 7" id="KW-0808">Transferase</keyword>
<dbReference type="SUPFAM" id="SSF55060">
    <property type="entry name" value="GHMP Kinase, C-terminal domain"/>
    <property type="match status" value="1"/>
</dbReference>
<evidence type="ECO:0000313" key="12">
    <source>
        <dbReference type="Proteomes" id="UP000285875"/>
    </source>
</evidence>